<evidence type="ECO:0000256" key="3">
    <source>
        <dbReference type="ARBA" id="ARBA00022692"/>
    </source>
</evidence>
<gene>
    <name evidence="7" type="ORF">SAMN04488244_10364</name>
</gene>
<comment type="subcellular location">
    <subcellularLocation>
        <location evidence="1">Cell membrane</location>
        <topology evidence="1">Multi-pass membrane protein</topology>
    </subcellularLocation>
</comment>
<dbReference type="PANTHER" id="PTHR30509:SF42">
    <property type="entry name" value="INNER MEMBRANE PROTEIN YEEA"/>
    <property type="match status" value="1"/>
</dbReference>
<dbReference type="InterPro" id="IPR006726">
    <property type="entry name" value="PHBA_efflux_AaeB/fusaric-R"/>
</dbReference>
<keyword evidence="8" id="KW-1185">Reference proteome</keyword>
<reference evidence="8" key="1">
    <citation type="submission" date="2016-10" db="EMBL/GenBank/DDBJ databases">
        <authorList>
            <person name="Varghese N."/>
            <person name="Submissions S."/>
        </authorList>
    </citation>
    <scope>NUCLEOTIDE SEQUENCE [LARGE SCALE GENOMIC DNA]</scope>
    <source>
        <strain evidence="8">CGMCC 1.7062</strain>
    </source>
</reference>
<evidence type="ECO:0000256" key="6">
    <source>
        <dbReference type="SAM" id="Phobius"/>
    </source>
</evidence>
<feature type="transmembrane region" description="Helical" evidence="6">
    <location>
        <begin position="118"/>
        <end position="135"/>
    </location>
</feature>
<organism evidence="7 8">
    <name type="scientific">Vibrio hangzhouensis</name>
    <dbReference type="NCBI Taxonomy" id="462991"/>
    <lineage>
        <taxon>Bacteria</taxon>
        <taxon>Pseudomonadati</taxon>
        <taxon>Pseudomonadota</taxon>
        <taxon>Gammaproteobacteria</taxon>
        <taxon>Vibrionales</taxon>
        <taxon>Vibrionaceae</taxon>
        <taxon>Vibrio</taxon>
    </lineage>
</organism>
<protein>
    <submittedName>
        <fullName evidence="7">Fusaric acid resistance protein family protein</fullName>
    </submittedName>
</protein>
<keyword evidence="2" id="KW-1003">Cell membrane</keyword>
<evidence type="ECO:0000256" key="1">
    <source>
        <dbReference type="ARBA" id="ARBA00004651"/>
    </source>
</evidence>
<evidence type="ECO:0000256" key="5">
    <source>
        <dbReference type="ARBA" id="ARBA00023136"/>
    </source>
</evidence>
<dbReference type="GO" id="GO:0005886">
    <property type="term" value="C:plasma membrane"/>
    <property type="evidence" value="ECO:0007669"/>
    <property type="project" value="UniProtKB-SubCell"/>
</dbReference>
<sequence length="351" mass="39699">MDLNRRISDVDGLIFNHYRVFHGIRIAAAFVITLALTSYLNLPESTWILITLVVVIGPISYLGNVLPRAWHRIMGTLLGALSGVVAIWLGQWSLFAMYLWCGVVMFLSAYFALGKRPYAGLLIGITLAVTIGAGNHDIEIALWRGLDVSLGCALAVLFCVIYPQRAFIHWRMRLGRILTRFATIYHISSSPNILEKPKLDDQQQALLKEMITLRTLISPSVKESKLSIHLLEAIQVQLRNTLYSIELLHTSYWSDRHSHLNMLWSPSLTECQKAIEQEFDNLSQLMLTGTMSGDISQLPVEQSMQKLKTCMPTISGEETSINGYIWLNLKLMEDLISLRKLLIYSLNLSHE</sequence>
<keyword evidence="4 6" id="KW-1133">Transmembrane helix</keyword>
<keyword evidence="5 6" id="KW-0472">Membrane</keyword>
<dbReference type="GO" id="GO:0022857">
    <property type="term" value="F:transmembrane transporter activity"/>
    <property type="evidence" value="ECO:0007669"/>
    <property type="project" value="InterPro"/>
</dbReference>
<evidence type="ECO:0000313" key="8">
    <source>
        <dbReference type="Proteomes" id="UP000236721"/>
    </source>
</evidence>
<proteinExistence type="predicted"/>
<dbReference type="AlphaFoldDB" id="A0A1H5U8V4"/>
<dbReference type="OrthoDB" id="977186at2"/>
<feature type="transmembrane region" description="Helical" evidence="6">
    <location>
        <begin position="46"/>
        <end position="66"/>
    </location>
</feature>
<evidence type="ECO:0000313" key="7">
    <source>
        <dbReference type="EMBL" id="SEF71464.1"/>
    </source>
</evidence>
<dbReference type="Pfam" id="PF04632">
    <property type="entry name" value="FUSC"/>
    <property type="match status" value="1"/>
</dbReference>
<keyword evidence="3 6" id="KW-0812">Transmembrane</keyword>
<feature type="transmembrane region" description="Helical" evidence="6">
    <location>
        <begin position="20"/>
        <end position="40"/>
    </location>
</feature>
<dbReference type="EMBL" id="FNVG01000003">
    <property type="protein sequence ID" value="SEF71464.1"/>
    <property type="molecule type" value="Genomic_DNA"/>
</dbReference>
<feature type="transmembrane region" description="Helical" evidence="6">
    <location>
        <begin position="141"/>
        <end position="163"/>
    </location>
</feature>
<feature type="transmembrane region" description="Helical" evidence="6">
    <location>
        <begin position="95"/>
        <end position="113"/>
    </location>
</feature>
<feature type="transmembrane region" description="Helical" evidence="6">
    <location>
        <begin position="73"/>
        <end position="89"/>
    </location>
</feature>
<dbReference type="RefSeq" id="WP_103879044.1">
    <property type="nucleotide sequence ID" value="NZ_FNVG01000003.1"/>
</dbReference>
<accession>A0A1H5U8V4</accession>
<evidence type="ECO:0000256" key="2">
    <source>
        <dbReference type="ARBA" id="ARBA00022475"/>
    </source>
</evidence>
<dbReference type="Proteomes" id="UP000236721">
    <property type="component" value="Unassembled WGS sequence"/>
</dbReference>
<evidence type="ECO:0000256" key="4">
    <source>
        <dbReference type="ARBA" id="ARBA00022989"/>
    </source>
</evidence>
<dbReference type="PANTHER" id="PTHR30509">
    <property type="entry name" value="P-HYDROXYBENZOIC ACID EFFLUX PUMP SUBUNIT-RELATED"/>
    <property type="match status" value="1"/>
</dbReference>
<name>A0A1H5U8V4_9VIBR</name>